<accession>A0A6I1MGL2</accession>
<dbReference type="AlphaFoldDB" id="A0A6I1MGL2"/>
<dbReference type="GO" id="GO:0005829">
    <property type="term" value="C:cytosol"/>
    <property type="evidence" value="ECO:0007669"/>
    <property type="project" value="TreeGrafter"/>
</dbReference>
<reference evidence="1 2" key="1">
    <citation type="submission" date="2019-10" db="EMBL/GenBank/DDBJ databases">
        <title>The Genome Sequence of Clostridium tarantellae Isolated from Fish Brain.</title>
        <authorList>
            <person name="Bano L."/>
            <person name="Kiel M."/>
            <person name="Sales G."/>
            <person name="Doxey A.C."/>
            <person name="Mansfield M.J."/>
            <person name="Schiavone M."/>
            <person name="Rossetto O."/>
            <person name="Pirazzini M."/>
            <person name="Dobrindt U."/>
            <person name="Montecucco C."/>
        </authorList>
    </citation>
    <scope>NUCLEOTIDE SEQUENCE [LARGE SCALE GENOMIC DNA]</scope>
    <source>
        <strain evidence="1 2">DSM 3997</strain>
    </source>
</reference>
<dbReference type="PANTHER" id="PTHR34986">
    <property type="entry name" value="EVOLVED BETA-GALACTOSIDASE SUBUNIT BETA"/>
    <property type="match status" value="1"/>
</dbReference>
<dbReference type="Pfam" id="PF04074">
    <property type="entry name" value="DUF386"/>
    <property type="match status" value="1"/>
</dbReference>
<dbReference type="OrthoDB" id="9792756at2"/>
<dbReference type="Proteomes" id="UP000430345">
    <property type="component" value="Unassembled WGS sequence"/>
</dbReference>
<sequence>MITGVLKHAKKYNFLEKDILECLLYAKENDLVNFETGCHEIDGDRIFVNIVEYETQNREDRFWEAHKKYIDLHLMLKGKEIIDMNFIDNLEIKDYQEESDFLPLEGNESAYVTLENNDFLVCYPEDAHRTAIKVDKKEKIKKAIFKIKIK</sequence>
<dbReference type="SUPFAM" id="SSF51197">
    <property type="entry name" value="Clavaminate synthase-like"/>
    <property type="match status" value="1"/>
</dbReference>
<dbReference type="InterPro" id="IPR037012">
    <property type="entry name" value="NanQ/TabA/YiaL_sf"/>
</dbReference>
<evidence type="ECO:0000313" key="2">
    <source>
        <dbReference type="Proteomes" id="UP000430345"/>
    </source>
</evidence>
<dbReference type="Gene3D" id="2.60.120.370">
    <property type="entry name" value="YhcH/YjgK/YiaL"/>
    <property type="match status" value="1"/>
</dbReference>
<proteinExistence type="predicted"/>
<evidence type="ECO:0000313" key="1">
    <source>
        <dbReference type="EMBL" id="MPQ42666.1"/>
    </source>
</evidence>
<name>A0A6I1MGL2_9CLOT</name>
<dbReference type="InterPro" id="IPR004375">
    <property type="entry name" value="NanQ/TabA/YiaL"/>
</dbReference>
<dbReference type="EMBL" id="WHJC01000016">
    <property type="protein sequence ID" value="MPQ42666.1"/>
    <property type="molecule type" value="Genomic_DNA"/>
</dbReference>
<protein>
    <submittedName>
        <fullName evidence="1">DUF386 family protein</fullName>
    </submittedName>
</protein>
<dbReference type="NCBIfam" id="TIGR00022">
    <property type="entry name" value="YhcH/YjgK/YiaL family protein"/>
    <property type="match status" value="1"/>
</dbReference>
<dbReference type="RefSeq" id="WP_152887499.1">
    <property type="nucleotide sequence ID" value="NZ_WHJC01000016.1"/>
</dbReference>
<keyword evidence="2" id="KW-1185">Reference proteome</keyword>
<gene>
    <name evidence="1" type="ORF">GBZ86_02705</name>
</gene>
<organism evidence="1 2">
    <name type="scientific">Clostridium tarantellae</name>
    <dbReference type="NCBI Taxonomy" id="39493"/>
    <lineage>
        <taxon>Bacteria</taxon>
        <taxon>Bacillati</taxon>
        <taxon>Bacillota</taxon>
        <taxon>Clostridia</taxon>
        <taxon>Eubacteriales</taxon>
        <taxon>Clostridiaceae</taxon>
        <taxon>Clostridium</taxon>
    </lineage>
</organism>
<dbReference type="PANTHER" id="PTHR34986:SF1">
    <property type="entry name" value="PROTEIN YIAL"/>
    <property type="match status" value="1"/>
</dbReference>
<comment type="caution">
    <text evidence="1">The sequence shown here is derived from an EMBL/GenBank/DDBJ whole genome shotgun (WGS) entry which is preliminary data.</text>
</comment>